<dbReference type="PIRSF" id="PIRSF006060">
    <property type="entry name" value="AA_transporter"/>
    <property type="match status" value="1"/>
</dbReference>
<proteinExistence type="predicted"/>
<evidence type="ECO:0000256" key="6">
    <source>
        <dbReference type="SAM" id="Phobius"/>
    </source>
</evidence>
<dbReference type="EMBL" id="FNIR01000013">
    <property type="protein sequence ID" value="SDP42866.1"/>
    <property type="molecule type" value="Genomic_DNA"/>
</dbReference>
<dbReference type="Gene3D" id="1.20.1740.10">
    <property type="entry name" value="Amino acid/polyamine transporter I"/>
    <property type="match status" value="1"/>
</dbReference>
<dbReference type="RefSeq" id="WP_165617668.1">
    <property type="nucleotide sequence ID" value="NZ_FNIR01000013.1"/>
</dbReference>
<evidence type="ECO:0000256" key="5">
    <source>
        <dbReference type="ARBA" id="ARBA00023136"/>
    </source>
</evidence>
<reference evidence="8" key="1">
    <citation type="submission" date="2016-10" db="EMBL/GenBank/DDBJ databases">
        <authorList>
            <person name="Varghese N."/>
            <person name="Submissions S."/>
        </authorList>
    </citation>
    <scope>NUCLEOTIDE SEQUENCE [LARGE SCALE GENOMIC DNA]</scope>
    <source>
        <strain evidence="8">DSM 45843</strain>
    </source>
</reference>
<dbReference type="AlphaFoldDB" id="A0A1H0SNU8"/>
<keyword evidence="4 6" id="KW-1133">Transmembrane helix</keyword>
<organism evidence="7 8">
    <name type="scientific">Klenkia soli</name>
    <dbReference type="NCBI Taxonomy" id="1052260"/>
    <lineage>
        <taxon>Bacteria</taxon>
        <taxon>Bacillati</taxon>
        <taxon>Actinomycetota</taxon>
        <taxon>Actinomycetes</taxon>
        <taxon>Geodermatophilales</taxon>
        <taxon>Geodermatophilaceae</taxon>
        <taxon>Klenkia</taxon>
    </lineage>
</organism>
<dbReference type="GO" id="GO:0022857">
    <property type="term" value="F:transmembrane transporter activity"/>
    <property type="evidence" value="ECO:0007669"/>
    <property type="project" value="InterPro"/>
</dbReference>
<feature type="transmembrane region" description="Helical" evidence="6">
    <location>
        <begin position="162"/>
        <end position="184"/>
    </location>
</feature>
<feature type="transmembrane region" description="Helical" evidence="6">
    <location>
        <begin position="404"/>
        <end position="424"/>
    </location>
</feature>
<keyword evidence="2" id="KW-1003">Cell membrane</keyword>
<evidence type="ECO:0000256" key="4">
    <source>
        <dbReference type="ARBA" id="ARBA00022989"/>
    </source>
</evidence>
<evidence type="ECO:0000313" key="7">
    <source>
        <dbReference type="EMBL" id="SDP42866.1"/>
    </source>
</evidence>
<dbReference type="GO" id="GO:0005886">
    <property type="term" value="C:plasma membrane"/>
    <property type="evidence" value="ECO:0007669"/>
    <property type="project" value="UniProtKB-SubCell"/>
</dbReference>
<dbReference type="InterPro" id="IPR050367">
    <property type="entry name" value="APC_superfamily"/>
</dbReference>
<feature type="transmembrane region" description="Helical" evidence="6">
    <location>
        <begin position="430"/>
        <end position="451"/>
    </location>
</feature>
<feature type="transmembrane region" description="Helical" evidence="6">
    <location>
        <begin position="97"/>
        <end position="126"/>
    </location>
</feature>
<dbReference type="STRING" id="1052260.SAMN05660199_03900"/>
<feature type="transmembrane region" description="Helical" evidence="6">
    <location>
        <begin position="204"/>
        <end position="227"/>
    </location>
</feature>
<evidence type="ECO:0000256" key="3">
    <source>
        <dbReference type="ARBA" id="ARBA00022692"/>
    </source>
</evidence>
<evidence type="ECO:0000313" key="8">
    <source>
        <dbReference type="Proteomes" id="UP000199088"/>
    </source>
</evidence>
<comment type="subcellular location">
    <subcellularLocation>
        <location evidence="1">Cell membrane</location>
        <topology evidence="1">Multi-pass membrane protein</topology>
    </subcellularLocation>
</comment>
<feature type="transmembrane region" description="Helical" evidence="6">
    <location>
        <begin position="25"/>
        <end position="46"/>
    </location>
</feature>
<dbReference type="Proteomes" id="UP000199088">
    <property type="component" value="Unassembled WGS sequence"/>
</dbReference>
<feature type="transmembrane region" description="Helical" evidence="6">
    <location>
        <begin position="52"/>
        <end position="76"/>
    </location>
</feature>
<dbReference type="Pfam" id="PF13520">
    <property type="entry name" value="AA_permease_2"/>
    <property type="match status" value="1"/>
</dbReference>
<protein>
    <submittedName>
        <fullName evidence="7">Amino acid/polyamine/organocation transporter, APC superfamily</fullName>
    </submittedName>
</protein>
<dbReference type="InterPro" id="IPR002293">
    <property type="entry name" value="AA/rel_permease1"/>
</dbReference>
<feature type="transmembrane region" description="Helical" evidence="6">
    <location>
        <begin position="239"/>
        <end position="261"/>
    </location>
</feature>
<keyword evidence="3 6" id="KW-0812">Transmembrane</keyword>
<feature type="transmembrane region" description="Helical" evidence="6">
    <location>
        <begin position="132"/>
        <end position="150"/>
    </location>
</feature>
<sequence length="481" mass="48096">MTIHELPTRSPVAGLRRRGLSMVEVLAQSVSALAPSAAVVVVPSIVMARSGAATLPVLVAGTALVVLVGWCLTHFARRMAAVGGVYSYTAKGLGPGGALLAGWALVVGYAGIAVSALVGAVAYLASFLRLDAAGWGLGLLAVAVGALAALTTVRGIQLSARVALTLEVASVAVVVAVLVVLLLAHDGGTGTGAVVVDGPVTPGGVATGVVLAVAAFMGFESAATLGVEARRPLVAVPRAVLWTPVAAGVLFVVAGFAQVVLLRAAPVEILTSDVPVARLADAEGLGALSRLLDAGIAASFFACVTGSVNALARVLFSMSREGVLPAPLGRTHRRFATPAVALAVVLPVVVAVPAVALAAGVRVREVLTASLTFSALGYVLAYALAAAAMPLFLRRIGELTRPALVGGAAAATLSAAVLVVALAGTSWSGSGAVVVVFALAWLPGPVLWLVLRRRAPATLARVGVYDQATAGDLLPGQGVRR</sequence>
<feature type="transmembrane region" description="Helical" evidence="6">
    <location>
        <begin position="294"/>
        <end position="316"/>
    </location>
</feature>
<keyword evidence="8" id="KW-1185">Reference proteome</keyword>
<dbReference type="PANTHER" id="PTHR42770">
    <property type="entry name" value="AMINO ACID TRANSPORTER-RELATED"/>
    <property type="match status" value="1"/>
</dbReference>
<name>A0A1H0SNU8_9ACTN</name>
<feature type="transmembrane region" description="Helical" evidence="6">
    <location>
        <begin position="371"/>
        <end position="392"/>
    </location>
</feature>
<evidence type="ECO:0000256" key="1">
    <source>
        <dbReference type="ARBA" id="ARBA00004651"/>
    </source>
</evidence>
<keyword evidence="5 6" id="KW-0472">Membrane</keyword>
<feature type="transmembrane region" description="Helical" evidence="6">
    <location>
        <begin position="336"/>
        <end position="359"/>
    </location>
</feature>
<accession>A0A1H0SNU8</accession>
<dbReference type="PANTHER" id="PTHR42770:SF7">
    <property type="entry name" value="MEMBRANE PROTEIN"/>
    <property type="match status" value="1"/>
</dbReference>
<gene>
    <name evidence="7" type="ORF">SAMN05660199_03900</name>
</gene>
<evidence type="ECO:0000256" key="2">
    <source>
        <dbReference type="ARBA" id="ARBA00022475"/>
    </source>
</evidence>